<keyword evidence="1" id="KW-0812">Transmembrane</keyword>
<keyword evidence="3" id="KW-1185">Reference proteome</keyword>
<organism evidence="2 3">
    <name type="scientific">Bodo saltans</name>
    <name type="common">Flagellated protozoan</name>
    <dbReference type="NCBI Taxonomy" id="75058"/>
    <lineage>
        <taxon>Eukaryota</taxon>
        <taxon>Discoba</taxon>
        <taxon>Euglenozoa</taxon>
        <taxon>Kinetoplastea</taxon>
        <taxon>Metakinetoplastina</taxon>
        <taxon>Eubodonida</taxon>
        <taxon>Bodonidae</taxon>
        <taxon>Bodo</taxon>
    </lineage>
</organism>
<keyword evidence="1" id="KW-0472">Membrane</keyword>
<name>A0A0S4IJ67_BODSA</name>
<evidence type="ECO:0000313" key="2">
    <source>
        <dbReference type="EMBL" id="CUE75993.1"/>
    </source>
</evidence>
<gene>
    <name evidence="2" type="ORF">BSAL_56110</name>
</gene>
<dbReference type="OrthoDB" id="269191at2759"/>
<evidence type="ECO:0000313" key="3">
    <source>
        <dbReference type="Proteomes" id="UP000051952"/>
    </source>
</evidence>
<dbReference type="OMA" id="ADLPMMY"/>
<evidence type="ECO:0000256" key="1">
    <source>
        <dbReference type="SAM" id="Phobius"/>
    </source>
</evidence>
<proteinExistence type="predicted"/>
<dbReference type="Proteomes" id="UP000051952">
    <property type="component" value="Unassembled WGS sequence"/>
</dbReference>
<sequence length="140" mass="15692">MSRTLVADLPPMTADDLARFEREGGVWGKQRAIRREQLRVAATVTAVTTLAGFGYVKLIRHNTWYVVAGTLPIFSLFGFVAGNAVGQVQYPSIANNKETTMMRRTWWAKECSKNWDLSQIDRGFWKASYPQFAVPTSSSA</sequence>
<feature type="transmembrane region" description="Helical" evidence="1">
    <location>
        <begin position="64"/>
        <end position="85"/>
    </location>
</feature>
<accession>A0A0S4IJ67</accession>
<protein>
    <submittedName>
        <fullName evidence="2">Membrane-associated protein, putative</fullName>
    </submittedName>
</protein>
<dbReference type="VEuPathDB" id="TriTrypDB:BSAL_56110"/>
<keyword evidence="1" id="KW-1133">Transmembrane helix</keyword>
<dbReference type="EMBL" id="CYKH01000181">
    <property type="protein sequence ID" value="CUE75993.1"/>
    <property type="molecule type" value="Genomic_DNA"/>
</dbReference>
<dbReference type="AlphaFoldDB" id="A0A0S4IJ67"/>
<feature type="transmembrane region" description="Helical" evidence="1">
    <location>
        <begin position="38"/>
        <end position="58"/>
    </location>
</feature>
<reference evidence="3" key="1">
    <citation type="submission" date="2015-09" db="EMBL/GenBank/DDBJ databases">
        <authorList>
            <consortium name="Pathogen Informatics"/>
        </authorList>
    </citation>
    <scope>NUCLEOTIDE SEQUENCE [LARGE SCALE GENOMIC DNA]</scope>
    <source>
        <strain evidence="3">Lake Konstanz</strain>
    </source>
</reference>